<accession>A0A1H4ATV1</accession>
<dbReference type="InterPro" id="IPR010781">
    <property type="entry name" value="DUF1376"/>
</dbReference>
<keyword evidence="2" id="KW-1185">Reference proteome</keyword>
<evidence type="ECO:0000313" key="1">
    <source>
        <dbReference type="EMBL" id="SEA39329.1"/>
    </source>
</evidence>
<dbReference type="Proteomes" id="UP000198846">
    <property type="component" value="Unassembled WGS sequence"/>
</dbReference>
<dbReference type="STRING" id="283786.SAMN04487990_11212"/>
<dbReference type="Pfam" id="PF07120">
    <property type="entry name" value="DUF1376"/>
    <property type="match status" value="1"/>
</dbReference>
<proteinExistence type="predicted"/>
<protein>
    <submittedName>
        <fullName evidence="1">Uncharacterized conserved protein YdaU, DUF1376 family</fullName>
    </submittedName>
</protein>
<sequence>MSKDPAFLFYSTDFYEGTRMMLPEERACYIDLMIYQHQNGGYIPNDLKRVKMYCSGVDEATLQATLQAKFKLCDKGWYNKKLKNVIEERENFSKKQSVNGIVGQFWKRANKELTKTEVKKLKSLTSQTCSNNEDFNTNWLNKIKTPKAMLEAMLKHLENEDEDEIKDINRNKDEVKKEKTKTLNFPFNNSSFLNSWELWKDFKRSEFGFKYKSTISEQAALKKIAELANYNHQEAISIINQSIENGWKGFFKLNTPNGKSTHNDTDKELTINRQTAATIDSNSRGWEVE</sequence>
<name>A0A1H4ATV1_BIZPA</name>
<evidence type="ECO:0000313" key="2">
    <source>
        <dbReference type="Proteomes" id="UP000198846"/>
    </source>
</evidence>
<dbReference type="EMBL" id="FNQK01000012">
    <property type="protein sequence ID" value="SEA39329.1"/>
    <property type="molecule type" value="Genomic_DNA"/>
</dbReference>
<reference evidence="1 2" key="1">
    <citation type="submission" date="2016-10" db="EMBL/GenBank/DDBJ databases">
        <authorList>
            <person name="de Groot N.N."/>
        </authorList>
    </citation>
    <scope>NUCLEOTIDE SEQUENCE [LARGE SCALE GENOMIC DNA]</scope>
    <source>
        <strain evidence="1 2">DSM 23842</strain>
    </source>
</reference>
<dbReference type="OrthoDB" id="1345254at2"/>
<gene>
    <name evidence="1" type="ORF">SAMN04487990_11212</name>
</gene>
<organism evidence="1 2">
    <name type="scientific">Bizionia paragorgiae</name>
    <dbReference type="NCBI Taxonomy" id="283786"/>
    <lineage>
        <taxon>Bacteria</taxon>
        <taxon>Pseudomonadati</taxon>
        <taxon>Bacteroidota</taxon>
        <taxon>Flavobacteriia</taxon>
        <taxon>Flavobacteriales</taxon>
        <taxon>Flavobacteriaceae</taxon>
        <taxon>Bizionia</taxon>
    </lineage>
</organism>
<dbReference type="RefSeq" id="WP_092134600.1">
    <property type="nucleotide sequence ID" value="NZ_FNQK01000012.1"/>
</dbReference>
<dbReference type="AlphaFoldDB" id="A0A1H4ATV1"/>